<organism evidence="2 4">
    <name type="scientific">Didymodactylos carnosus</name>
    <dbReference type="NCBI Taxonomy" id="1234261"/>
    <lineage>
        <taxon>Eukaryota</taxon>
        <taxon>Metazoa</taxon>
        <taxon>Spiralia</taxon>
        <taxon>Gnathifera</taxon>
        <taxon>Rotifera</taxon>
        <taxon>Eurotatoria</taxon>
        <taxon>Bdelloidea</taxon>
        <taxon>Philodinida</taxon>
        <taxon>Philodinidae</taxon>
        <taxon>Didymodactylos</taxon>
    </lineage>
</organism>
<comment type="caution">
    <text evidence="2">The sequence shown here is derived from an EMBL/GenBank/DDBJ whole genome shotgun (WGS) entry which is preliminary data.</text>
</comment>
<feature type="non-terminal residue" evidence="2">
    <location>
        <position position="1"/>
    </location>
</feature>
<sequence>VKMGRIPKKIKEKALREQEISLKPESLTENSTDTVPSLIPQGCNNNKRSAEDDNDSENDIIELNPSDCDTNPLSTTAPPVLAIHLSSPLQTLDTVHIMSPNMFHQQCNAPHLSLLSLPSFFYSSFELFTPSSSSTQILFNNDSLSPPLVSCYNTNDSMVYTSDFYLCTPPSSNEKKTLDETRKQLNVAHFIVKLSELTLIDYMHNCELNYAKNVISIMKSIAPK</sequence>
<accession>A0A8S2FWT8</accession>
<feature type="region of interest" description="Disordered" evidence="1">
    <location>
        <begin position="20"/>
        <end position="72"/>
    </location>
</feature>
<evidence type="ECO:0000313" key="2">
    <source>
        <dbReference type="EMBL" id="CAF1574640.1"/>
    </source>
</evidence>
<dbReference type="Proteomes" id="UP000677228">
    <property type="component" value="Unassembled WGS sequence"/>
</dbReference>
<feature type="non-terminal residue" evidence="2">
    <location>
        <position position="224"/>
    </location>
</feature>
<gene>
    <name evidence="2" type="ORF">OVA965_LOCUS40579</name>
    <name evidence="3" type="ORF">TMI583_LOCUS42039</name>
</gene>
<dbReference type="EMBL" id="CAJOBA010067367">
    <property type="protein sequence ID" value="CAF4370845.1"/>
    <property type="molecule type" value="Genomic_DNA"/>
</dbReference>
<evidence type="ECO:0000313" key="4">
    <source>
        <dbReference type="Proteomes" id="UP000677228"/>
    </source>
</evidence>
<reference evidence="2" key="1">
    <citation type="submission" date="2021-02" db="EMBL/GenBank/DDBJ databases">
        <authorList>
            <person name="Nowell W R."/>
        </authorList>
    </citation>
    <scope>NUCLEOTIDE SEQUENCE</scope>
</reference>
<proteinExistence type="predicted"/>
<protein>
    <submittedName>
        <fullName evidence="2">Uncharacterized protein</fullName>
    </submittedName>
</protein>
<dbReference type="Proteomes" id="UP000682733">
    <property type="component" value="Unassembled WGS sequence"/>
</dbReference>
<evidence type="ECO:0000256" key="1">
    <source>
        <dbReference type="SAM" id="MobiDB-lite"/>
    </source>
</evidence>
<name>A0A8S2FWT8_9BILA</name>
<dbReference type="EMBL" id="CAJNOK010044475">
    <property type="protein sequence ID" value="CAF1574640.1"/>
    <property type="molecule type" value="Genomic_DNA"/>
</dbReference>
<dbReference type="AlphaFoldDB" id="A0A8S2FWT8"/>
<evidence type="ECO:0000313" key="3">
    <source>
        <dbReference type="EMBL" id="CAF4370845.1"/>
    </source>
</evidence>